<feature type="compositionally biased region" description="Polar residues" evidence="1">
    <location>
        <begin position="41"/>
        <end position="54"/>
    </location>
</feature>
<organism evidence="2 3">
    <name type="scientific">Micromonospora sonneratiae</name>
    <dbReference type="NCBI Taxonomy" id="1184706"/>
    <lineage>
        <taxon>Bacteria</taxon>
        <taxon>Bacillati</taxon>
        <taxon>Actinomycetota</taxon>
        <taxon>Actinomycetes</taxon>
        <taxon>Micromonosporales</taxon>
        <taxon>Micromonosporaceae</taxon>
        <taxon>Micromonospora</taxon>
    </lineage>
</organism>
<dbReference type="InterPro" id="IPR007822">
    <property type="entry name" value="LANC-like"/>
</dbReference>
<proteinExistence type="predicted"/>
<dbReference type="Gene3D" id="1.50.10.20">
    <property type="match status" value="1"/>
</dbReference>
<sequence length="412" mass="43499">MRVVADPVELAGRALATATPEAIARADWGVPLLARLTTGIATGRTSGPSASTTDTDTRPVGATVDEDGPQVEATVRRTVLAWVAQRRHGVSAARLFGGGLASLLTGLTHACAVEPRLRTVADLCRAQLVAWCRHRSSPDGPLAVDYDLVSGVSGAVLALTTTPGCRPEHLRPGLGYLLTLCAGPDLAGLRHSSRESDPRLRWNIGQLNQGLAHGVPGVLAALVAAHPLVSGAERDELSGAIGRLAGHLCRSAFRDERGVLTWRRGSTEESADPRRQAWCYGAPGVAWQLAEAGRVLGDPAVADLARESMASLCAVWDDDYYLRAESVTAQLTICHGAPGILAVARAFADHLGLSAARTLERHLRDQVAQRLTRWYDSTSAAATMLDGTAGTLSVLLTDDPATRAWLAPLALR</sequence>
<evidence type="ECO:0000313" key="3">
    <source>
        <dbReference type="Proteomes" id="UP001597260"/>
    </source>
</evidence>
<gene>
    <name evidence="2" type="ORF">ACFQ4H_02825</name>
</gene>
<keyword evidence="3" id="KW-1185">Reference proteome</keyword>
<reference evidence="3" key="1">
    <citation type="journal article" date="2019" name="Int. J. Syst. Evol. Microbiol.">
        <title>The Global Catalogue of Microorganisms (GCM) 10K type strain sequencing project: providing services to taxonomists for standard genome sequencing and annotation.</title>
        <authorList>
            <consortium name="The Broad Institute Genomics Platform"/>
            <consortium name="The Broad Institute Genome Sequencing Center for Infectious Disease"/>
            <person name="Wu L."/>
            <person name="Ma J."/>
        </authorList>
    </citation>
    <scope>NUCLEOTIDE SEQUENCE [LARGE SCALE GENOMIC DNA]</scope>
    <source>
        <strain evidence="3">JCM 31037</strain>
    </source>
</reference>
<dbReference type="SMART" id="SM01260">
    <property type="entry name" value="LANC_like"/>
    <property type="match status" value="1"/>
</dbReference>
<accession>A0ABW3Y6F0</accession>
<evidence type="ECO:0000313" key="2">
    <source>
        <dbReference type="EMBL" id="MFD1320019.1"/>
    </source>
</evidence>
<comment type="caution">
    <text evidence="2">The sequence shown here is derived from an EMBL/GenBank/DDBJ whole genome shotgun (WGS) entry which is preliminary data.</text>
</comment>
<dbReference type="SUPFAM" id="SSF158745">
    <property type="entry name" value="LanC-like"/>
    <property type="match status" value="1"/>
</dbReference>
<protein>
    <submittedName>
        <fullName evidence="2">Lanthionine synthetase LanC family protein</fullName>
    </submittedName>
</protein>
<dbReference type="RefSeq" id="WP_377566573.1">
    <property type="nucleotide sequence ID" value="NZ_JBHTMP010000002.1"/>
</dbReference>
<dbReference type="EMBL" id="JBHTMP010000002">
    <property type="protein sequence ID" value="MFD1320019.1"/>
    <property type="molecule type" value="Genomic_DNA"/>
</dbReference>
<name>A0ABW3Y6F0_9ACTN</name>
<dbReference type="Pfam" id="PF05147">
    <property type="entry name" value="LANC_like"/>
    <property type="match status" value="1"/>
</dbReference>
<dbReference type="PRINTS" id="PR01950">
    <property type="entry name" value="LANCSUPER"/>
</dbReference>
<feature type="region of interest" description="Disordered" evidence="1">
    <location>
        <begin position="41"/>
        <end position="65"/>
    </location>
</feature>
<dbReference type="Proteomes" id="UP001597260">
    <property type="component" value="Unassembled WGS sequence"/>
</dbReference>
<evidence type="ECO:0000256" key="1">
    <source>
        <dbReference type="SAM" id="MobiDB-lite"/>
    </source>
</evidence>